<dbReference type="SMART" id="SM00465">
    <property type="entry name" value="GIYc"/>
    <property type="match status" value="1"/>
</dbReference>
<dbReference type="PROSITE" id="PS50151">
    <property type="entry name" value="UVR"/>
    <property type="match status" value="1"/>
</dbReference>
<dbReference type="PROSITE" id="PS50165">
    <property type="entry name" value="UVRC"/>
    <property type="match status" value="1"/>
</dbReference>
<dbReference type="InterPro" id="IPR038476">
    <property type="entry name" value="UvrC_RNase_H_dom_sf"/>
</dbReference>
<feature type="domain" description="GIY-YIG" evidence="7">
    <location>
        <begin position="12"/>
        <end position="88"/>
    </location>
</feature>
<dbReference type="InterPro" id="IPR035901">
    <property type="entry name" value="GIY-YIG_endonuc_sf"/>
</dbReference>
<dbReference type="Pfam" id="PF01541">
    <property type="entry name" value="GIY-YIG"/>
    <property type="match status" value="1"/>
</dbReference>
<dbReference type="InterPro" id="IPR000305">
    <property type="entry name" value="GIY-YIG_endonuc"/>
</dbReference>
<dbReference type="Gene3D" id="3.30.420.340">
    <property type="entry name" value="UvrC, RNAse H endonuclease domain"/>
    <property type="match status" value="1"/>
</dbReference>
<dbReference type="EMBL" id="MHQK01000036">
    <property type="protein sequence ID" value="OHA01093.1"/>
    <property type="molecule type" value="Genomic_DNA"/>
</dbReference>
<accession>A0A1G2KNY4</accession>
<evidence type="ECO:0000313" key="10">
    <source>
        <dbReference type="Proteomes" id="UP000178710"/>
    </source>
</evidence>
<dbReference type="CDD" id="cd10434">
    <property type="entry name" value="GIY-YIG_UvrC_Cho"/>
    <property type="match status" value="1"/>
</dbReference>
<dbReference type="AlphaFoldDB" id="A0A1G2KNY4"/>
<evidence type="ECO:0000259" key="7">
    <source>
        <dbReference type="PROSITE" id="PS50164"/>
    </source>
</evidence>
<dbReference type="Pfam" id="PF08459">
    <property type="entry name" value="UvrC_RNaseH_dom"/>
    <property type="match status" value="1"/>
</dbReference>
<dbReference type="GO" id="GO:0009381">
    <property type="term" value="F:excinuclease ABC activity"/>
    <property type="evidence" value="ECO:0007669"/>
    <property type="project" value="InterPro"/>
</dbReference>
<name>A0A1G2KNY4_9BACT</name>
<feature type="domain" description="UVR" evidence="6">
    <location>
        <begin position="226"/>
        <end position="261"/>
    </location>
</feature>
<reference evidence="9 10" key="1">
    <citation type="journal article" date="2016" name="Nat. Commun.">
        <title>Thousands of microbial genomes shed light on interconnected biogeochemical processes in an aquifer system.</title>
        <authorList>
            <person name="Anantharaman K."/>
            <person name="Brown C.T."/>
            <person name="Hug L.A."/>
            <person name="Sharon I."/>
            <person name="Castelle C.J."/>
            <person name="Probst A.J."/>
            <person name="Thomas B.C."/>
            <person name="Singh A."/>
            <person name="Wilkins M.J."/>
            <person name="Karaoz U."/>
            <person name="Brodie E.L."/>
            <person name="Williams K.H."/>
            <person name="Hubbard S.S."/>
            <person name="Banfield J.F."/>
        </authorList>
    </citation>
    <scope>NUCLEOTIDE SEQUENCE [LARGE SCALE GENOMIC DNA]</scope>
</reference>
<dbReference type="PANTHER" id="PTHR30562:SF1">
    <property type="entry name" value="UVRABC SYSTEM PROTEIN C"/>
    <property type="match status" value="1"/>
</dbReference>
<dbReference type="FunFam" id="3.40.1440.10:FF:000001">
    <property type="entry name" value="UvrABC system protein C"/>
    <property type="match status" value="1"/>
</dbReference>
<dbReference type="InterPro" id="IPR036876">
    <property type="entry name" value="UVR_dom_sf"/>
</dbReference>
<dbReference type="Pfam" id="PF02151">
    <property type="entry name" value="UVR"/>
    <property type="match status" value="1"/>
</dbReference>
<evidence type="ECO:0008006" key="11">
    <source>
        <dbReference type="Google" id="ProtNLM"/>
    </source>
</evidence>
<evidence type="ECO:0000256" key="2">
    <source>
        <dbReference type="ARBA" id="ARBA00022763"/>
    </source>
</evidence>
<comment type="caution">
    <text evidence="9">The sequence shown here is derived from an EMBL/GenBank/DDBJ whole genome shotgun (WGS) entry which is preliminary data.</text>
</comment>
<keyword evidence="3" id="KW-0228">DNA excision</keyword>
<dbReference type="SUPFAM" id="SSF82771">
    <property type="entry name" value="GIY-YIG endonuclease"/>
    <property type="match status" value="1"/>
</dbReference>
<proteinExistence type="predicted"/>
<dbReference type="PROSITE" id="PS50164">
    <property type="entry name" value="GIY_YIG"/>
    <property type="match status" value="1"/>
</dbReference>
<evidence type="ECO:0000256" key="4">
    <source>
        <dbReference type="ARBA" id="ARBA00022881"/>
    </source>
</evidence>
<gene>
    <name evidence="9" type="ORF">A3C12_02625</name>
</gene>
<dbReference type="GO" id="GO:0009380">
    <property type="term" value="C:excinuclease repair complex"/>
    <property type="evidence" value="ECO:0007669"/>
    <property type="project" value="TreeGrafter"/>
</dbReference>
<evidence type="ECO:0000256" key="5">
    <source>
        <dbReference type="ARBA" id="ARBA00023204"/>
    </source>
</evidence>
<organism evidence="9 10">
    <name type="scientific">Candidatus Sungbacteria bacterium RIFCSPHIGHO2_02_FULL_49_20</name>
    <dbReference type="NCBI Taxonomy" id="1802272"/>
    <lineage>
        <taxon>Bacteria</taxon>
        <taxon>Candidatus Sungiibacteriota</taxon>
    </lineage>
</organism>
<dbReference type="InterPro" id="IPR001943">
    <property type="entry name" value="UVR_dom"/>
</dbReference>
<dbReference type="Gene3D" id="3.40.1440.10">
    <property type="entry name" value="GIY-YIG endonuclease"/>
    <property type="match status" value="1"/>
</dbReference>
<evidence type="ECO:0000256" key="3">
    <source>
        <dbReference type="ARBA" id="ARBA00022769"/>
    </source>
</evidence>
<keyword evidence="4" id="KW-0267">Excision nuclease</keyword>
<evidence type="ECO:0000259" key="6">
    <source>
        <dbReference type="PROSITE" id="PS50151"/>
    </source>
</evidence>
<dbReference type="GO" id="GO:0006289">
    <property type="term" value="P:nucleotide-excision repair"/>
    <property type="evidence" value="ECO:0007669"/>
    <property type="project" value="InterPro"/>
</dbReference>
<sequence>MAIQKLPKEAPNTPGVYIFRRGKIAIYVGKAENLKKRLASYFRKNAGAKIESLREEATRIEWVELSSDIEALIKESELIKKYRPKYNVLMRDDKNYFYVGITRGEFPKIFITHQPAKFQIPNSKFQIKSKFKIQNKDVRLKAHKLTTEFIGPFTSGSALYQTLRILRRIFPYCTCKELHRRPCLNAEIGRCLGCCCLQDGAQDKMCALRYQEHIKNIRAVLQGRKKTLLGELKRAMRNVAKKEEFERAAELQKQIEGIENIFLHRAFLDPALAKKRRDHDWRKIERTIQTLFGTLRRIRRAEGYDVSNISGVEATGSMIVFVDGAPSKNNYRKFKIKTVHQISDVDMHREVIMRRFNHPEWGIPDLLLIDGGKPQLNAALQALQMRKVKGVLLAGLAKREEELFLPARRDPIRLDSLPPHTMHFFKHVRDESHRFAKKYHHKLREISYREKSKN</sequence>
<dbReference type="InterPro" id="IPR050066">
    <property type="entry name" value="UvrABC_protein_C"/>
</dbReference>
<feature type="domain" description="UvrC family homology region profile" evidence="8">
    <location>
        <begin position="268"/>
        <end position="383"/>
    </location>
</feature>
<dbReference type="PANTHER" id="PTHR30562">
    <property type="entry name" value="UVRC/OXIDOREDUCTASE"/>
    <property type="match status" value="1"/>
</dbReference>
<dbReference type="Proteomes" id="UP000178710">
    <property type="component" value="Unassembled WGS sequence"/>
</dbReference>
<evidence type="ECO:0000256" key="1">
    <source>
        <dbReference type="ARBA" id="ARBA00022490"/>
    </source>
</evidence>
<dbReference type="InterPro" id="IPR001162">
    <property type="entry name" value="UvrC_RNase_H_dom"/>
</dbReference>
<protein>
    <recommendedName>
        <fullName evidence="11">Excinuclease ABC subunit C</fullName>
    </recommendedName>
</protein>
<keyword evidence="5" id="KW-0234">DNA repair</keyword>
<keyword evidence="1" id="KW-0963">Cytoplasm</keyword>
<dbReference type="SUPFAM" id="SSF46600">
    <property type="entry name" value="C-terminal UvrC-binding domain of UvrB"/>
    <property type="match status" value="1"/>
</dbReference>
<dbReference type="InterPro" id="IPR047296">
    <property type="entry name" value="GIY-YIG_UvrC_Cho"/>
</dbReference>
<evidence type="ECO:0000259" key="8">
    <source>
        <dbReference type="PROSITE" id="PS50165"/>
    </source>
</evidence>
<keyword evidence="2" id="KW-0227">DNA damage</keyword>
<evidence type="ECO:0000313" key="9">
    <source>
        <dbReference type="EMBL" id="OHA01093.1"/>
    </source>
</evidence>